<feature type="compositionally biased region" description="Polar residues" evidence="5">
    <location>
        <begin position="935"/>
        <end position="944"/>
    </location>
</feature>
<evidence type="ECO:0000256" key="3">
    <source>
        <dbReference type="ARBA" id="ARBA00022833"/>
    </source>
</evidence>
<reference evidence="7" key="1">
    <citation type="submission" date="2025-08" db="UniProtKB">
        <authorList>
            <consortium name="Ensembl"/>
        </authorList>
    </citation>
    <scope>IDENTIFICATION</scope>
</reference>
<feature type="compositionally biased region" description="Basic residues" evidence="5">
    <location>
        <begin position="858"/>
        <end position="869"/>
    </location>
</feature>
<dbReference type="PROSITE" id="PS00028">
    <property type="entry name" value="ZINC_FINGER_C2H2_1"/>
    <property type="match status" value="6"/>
</dbReference>
<name>A0A3Q3IVF0_MONAL</name>
<dbReference type="Ensembl" id="ENSMALT00000009645.1">
    <property type="protein sequence ID" value="ENSMALP00000009448.1"/>
    <property type="gene ID" value="ENSMALG00000006709.1"/>
</dbReference>
<feature type="compositionally biased region" description="Polar residues" evidence="5">
    <location>
        <begin position="54"/>
        <end position="73"/>
    </location>
</feature>
<feature type="compositionally biased region" description="Low complexity" evidence="5">
    <location>
        <begin position="1238"/>
        <end position="1248"/>
    </location>
</feature>
<keyword evidence="8" id="KW-1185">Reference proteome</keyword>
<feature type="compositionally biased region" description="Basic and acidic residues" evidence="5">
    <location>
        <begin position="989"/>
        <end position="999"/>
    </location>
</feature>
<dbReference type="Gene3D" id="3.30.160.60">
    <property type="entry name" value="Classic Zinc Finger"/>
    <property type="match status" value="4"/>
</dbReference>
<dbReference type="SUPFAM" id="SSF57667">
    <property type="entry name" value="beta-beta-alpha zinc fingers"/>
    <property type="match status" value="2"/>
</dbReference>
<feature type="region of interest" description="Disordered" evidence="5">
    <location>
        <begin position="50"/>
        <end position="187"/>
    </location>
</feature>
<evidence type="ECO:0000256" key="2">
    <source>
        <dbReference type="ARBA" id="ARBA00022771"/>
    </source>
</evidence>
<dbReference type="SMART" id="SM00355">
    <property type="entry name" value="ZnF_C2H2"/>
    <property type="match status" value="7"/>
</dbReference>
<protein>
    <recommendedName>
        <fullName evidence="6">C2H2-type domain-containing protein</fullName>
    </recommendedName>
</protein>
<dbReference type="Proteomes" id="UP000261600">
    <property type="component" value="Unplaced"/>
</dbReference>
<keyword evidence="2 4" id="KW-0863">Zinc-finger</keyword>
<accession>A0A3Q3IVF0</accession>
<feature type="compositionally biased region" description="Polar residues" evidence="5">
    <location>
        <begin position="1358"/>
        <end position="1367"/>
    </location>
</feature>
<feature type="region of interest" description="Disordered" evidence="5">
    <location>
        <begin position="1981"/>
        <end position="2006"/>
    </location>
</feature>
<feature type="compositionally biased region" description="Polar residues" evidence="5">
    <location>
        <begin position="1054"/>
        <end position="1085"/>
    </location>
</feature>
<feature type="compositionally biased region" description="Basic and acidic residues" evidence="5">
    <location>
        <begin position="945"/>
        <end position="974"/>
    </location>
</feature>
<evidence type="ECO:0000256" key="4">
    <source>
        <dbReference type="PROSITE-ProRule" id="PRU00042"/>
    </source>
</evidence>
<feature type="compositionally biased region" description="Basic and acidic residues" evidence="5">
    <location>
        <begin position="1368"/>
        <end position="1381"/>
    </location>
</feature>
<dbReference type="InterPro" id="IPR013087">
    <property type="entry name" value="Znf_C2H2_type"/>
</dbReference>
<feature type="region of interest" description="Disordered" evidence="5">
    <location>
        <begin position="1052"/>
        <end position="1140"/>
    </location>
</feature>
<dbReference type="GO" id="GO:0008270">
    <property type="term" value="F:zinc ion binding"/>
    <property type="evidence" value="ECO:0007669"/>
    <property type="project" value="UniProtKB-KW"/>
</dbReference>
<sequence length="2342" mass="259862">MRWRRRRRRRLRQETAGSLQQNWSLEEMTEKMEMKTQMAKHMSKCILEARRQGAMQSPTQANSESKPGTTATTEHPLASLTEAQPAQSESDAKEKNKSLAPGETETVITSLENKTGVQTAETPATAGVTQAVENETPVQAPRETSENTATGMQIDSASKPSASTEPDANLNPGCDGQKAKKQDKVVRDGRKYVPSKKAMIDPLKMDMSKPLVIPLTSSQLSLQCIECHIIFSDPKSKERHLKLSHPAEYEQCILRNALFACYVCDRHFTNSTELMAHQKAHVEKKPFKCPICGQAFNKSSELTLHKKIHFGQDGYACTDCGKPCKTLTLLKYHRRTHTGERPYVCKECGKRFTMPKALQKHIVSHLPEGTEGDEGDTTAKAQPKKNDGPSTVKYCCSVCKATFKSTKTRLRHMKTKHNVLPAATSNPLPTGQQVKESTPIITPISICQPALLQVEPNGPLQKVDANIDTEQIRKLIESLGNVQKVNQVVILGQVPPNAPPLEVQQISQLAEPESLNLNPPQIDFIGMKQSESKIVELSSSNNPCDSMEQTIILEPITPDGQLENPSFSELGSHIATGKNTELTLVQSEQTDRPEGEVMHQILHQHEIGVVQSDPVEQMVCQNEVADLKQNLAQTVILELTPALIPTVELEQSQNVPQNEILPSSLVPTTELEKTPDQTIIDEQETRLSVPPLMPTVELELTPLQSEQQELPSCPFVPPDTLAQTPGDSETSAKEEVAQMQTVSLDQVRSVLDAAAPQETQERAEQKLSEKLLVDGKEGQEQVEHLSEVNDTAAKDKAPSQLKVKQVPQISEVPVNVMSAQELVKVRKRKPARAFIFQGYMQELVSAIHMDDLQIGAKPAKRQRTKKSRLVVKFGPQSKEKKNKQKKTSQQHQPTLEGHMTTTLSDKKVASQNKGRKGKKDKKAEHLVSIAEIKSHSLTQDPQRQQIKEDTRKNKMKKQKEESRKDVIHMSEHKTAASTMFKKKKQARIMQKEQPKTPKDGKRKKNLANKEKVNKKTSAPSADIPGPHIIQESLLLLKGHKQPQLKVYKLDPSKASGQTQEASPHESQQSKGDIHPTSESTSNLTAESKKKGGRPKKNQKALSLLSSLQVSRQPLETLPTKPKTSRKRKAPSKVETEGVITSSHSKRALECKDCGERFSEVSSLQKHKAMVHIVESPGLTYTNGNIFEGVSRLDLYQLPQQNDKTVGVMNAATDWDTELEMGEMALEDRERTVSFPALIPSPSLSLLPPDVEMSTYEGKGGNRTVEDDQSHTSPELHSASHQIKNSETLPNFTSESAPSISTQTKSLETGEHLASDEAKQEEGAESQVQGTMDEDIKEDLLLEVDLITVGEQNERGDPTSPQESTSQNKLKETCNSEDRRIETPVAPEQAPETIKKSLTSQTVSCSTHQVEIKEEKEEEEIIIGMKKDGGKGAVTRSATRGRKRGTGRLKRGMIWKRSSGGDTVRGIELEKEQDECQLVYEKHPVTCDSEIHDEDETGTKILQPGTGPEFEANKATAAATCLPFISSTLEESPEEQVVFELESVTTSVEEVMNERGLQGGEDPDRETDESPGIILEKFLTSRQRVTADIEPCQMTTRNNQRQSLDNMAENEGQVPWSQVIKAEENILVPSLVAPTCQRRQSASVQPQHHHDIRTVLVKEESSIMLSDAQASQGSRHIRWNAEPVNNEATTTPLMESGDTSRDCLTPGFNTNHCIFYPVKEEEREVLLGPAQTNRGILTPEAHQTEHQTAASTLQVSHAAQDYQEMGVRGPLSEPGVSEFPDDQAEADAEWMHPPDLRDFLLQSSDEEDMNGFELPDLHRDSEAEVMAYFYKNQTSGAQQGDQTLKNLPASVSQPQASRDENGTKEPIDYFSTYFGWDTWVEIASCTKKLSNMPNTLTAREVAQFVGIHIAMGTLKFPSPSLYWENFTKVPLIAETMPLSRFLELSRVLKLASPAKDPVNSNVMEGRHANEFQNVQQNKTLLSRQGVISHSDGEKQGDKPNDMNRTKTQTDPLWKVQPLLCRFKAGCQSLRRKGDYAVDQYPLPLIGKMHNNKLSLHSTTLIGYGGLLLHVDLKLDRSGKEEAVEKMVPKGSMVFLCKQELSTPAMLERLLVAGVHGAGRVGGARGQIGDEFVSSDGKLMLRRSHCGFILSTAGNGQRNMASLTDNFEKAQMSARLNRDLKNLYPIPLIASAPSCWPQAVLWYLTDLALVNSWLLYRQDHMTASALLTLMAFRLEVSKALILSSSSDTQDSFPPQPPTEKAHTPNEMPSPRLVEDCPLPDAATRYDGSGHWPEQLGEGEGGRCRFGDCQRTSRVLCLKCCVFLCISRNNNCFLNFHNQGSLGKQ</sequence>
<feature type="domain" description="C2H2-type" evidence="6">
    <location>
        <begin position="259"/>
        <end position="286"/>
    </location>
</feature>
<dbReference type="PANTHER" id="PTHR47272:SF2">
    <property type="entry name" value="PIGGYBAC TRANSPOSABLE ELEMENT-DERIVED PROTEIN 3-LIKE"/>
    <property type="match status" value="1"/>
</dbReference>
<evidence type="ECO:0000256" key="1">
    <source>
        <dbReference type="ARBA" id="ARBA00022723"/>
    </source>
</evidence>
<feature type="domain" description="C2H2-type" evidence="6">
    <location>
        <begin position="343"/>
        <end position="370"/>
    </location>
</feature>
<feature type="domain" description="C2H2-type" evidence="6">
    <location>
        <begin position="1148"/>
        <end position="1176"/>
    </location>
</feature>
<feature type="compositionally biased region" description="Polar residues" evidence="5">
    <location>
        <begin position="106"/>
        <end position="137"/>
    </location>
</feature>
<evidence type="ECO:0000256" key="5">
    <source>
        <dbReference type="SAM" id="MobiDB-lite"/>
    </source>
</evidence>
<keyword evidence="3" id="KW-0862">Zinc</keyword>
<feature type="region of interest" description="Disordered" evidence="5">
    <location>
        <begin position="704"/>
        <end position="729"/>
    </location>
</feature>
<dbReference type="FunFam" id="3.30.160.60:FF:002343">
    <property type="entry name" value="Zinc finger protein 33A"/>
    <property type="match status" value="2"/>
</dbReference>
<feature type="compositionally biased region" description="Basic and acidic residues" evidence="5">
    <location>
        <begin position="177"/>
        <end position="187"/>
    </location>
</feature>
<feature type="compositionally biased region" description="Basic and acidic residues" evidence="5">
    <location>
        <begin position="1989"/>
        <end position="2003"/>
    </location>
</feature>
<dbReference type="PROSITE" id="PS50157">
    <property type="entry name" value="ZINC_FINGER_C2H2_2"/>
    <property type="match status" value="5"/>
</dbReference>
<feature type="compositionally biased region" description="Polar residues" evidence="5">
    <location>
        <begin position="1270"/>
        <end position="1306"/>
    </location>
</feature>
<feature type="compositionally biased region" description="Polar residues" evidence="5">
    <location>
        <begin position="146"/>
        <end position="166"/>
    </location>
</feature>
<dbReference type="STRING" id="43700.ENSMALP00000009448"/>
<dbReference type="PANTHER" id="PTHR47272">
    <property type="entry name" value="DDE_TNP_1_7 DOMAIN-CONTAINING PROTEIN"/>
    <property type="match status" value="1"/>
</dbReference>
<reference evidence="7" key="2">
    <citation type="submission" date="2025-09" db="UniProtKB">
        <authorList>
            <consortium name="Ensembl"/>
        </authorList>
    </citation>
    <scope>IDENTIFICATION</scope>
</reference>
<feature type="domain" description="C2H2-type" evidence="6">
    <location>
        <begin position="315"/>
        <end position="342"/>
    </location>
</feature>
<evidence type="ECO:0000313" key="7">
    <source>
        <dbReference type="Ensembl" id="ENSMALP00000009448.1"/>
    </source>
</evidence>
<dbReference type="Pfam" id="PF13843">
    <property type="entry name" value="DDE_Tnp_1_7"/>
    <property type="match status" value="1"/>
</dbReference>
<keyword evidence="1" id="KW-0479">Metal-binding</keyword>
<feature type="region of interest" description="Disordered" evidence="5">
    <location>
        <begin position="1349"/>
        <end position="1392"/>
    </location>
</feature>
<feature type="region of interest" description="Disordered" evidence="5">
    <location>
        <begin position="856"/>
        <end position="1025"/>
    </location>
</feature>
<proteinExistence type="predicted"/>
<dbReference type="InterPro" id="IPR029526">
    <property type="entry name" value="PGBD"/>
</dbReference>
<dbReference type="Pfam" id="PF00096">
    <property type="entry name" value="zf-C2H2"/>
    <property type="match status" value="5"/>
</dbReference>
<feature type="region of interest" description="Disordered" evidence="5">
    <location>
        <begin position="366"/>
        <end position="389"/>
    </location>
</feature>
<feature type="region of interest" description="Disordered" evidence="5">
    <location>
        <begin position="2243"/>
        <end position="2271"/>
    </location>
</feature>
<feature type="region of interest" description="Disordered" evidence="5">
    <location>
        <begin position="1238"/>
        <end position="1331"/>
    </location>
</feature>
<feature type="domain" description="C2H2-type" evidence="6">
    <location>
        <begin position="287"/>
        <end position="314"/>
    </location>
</feature>
<feature type="compositionally biased region" description="Basic and acidic residues" evidence="5">
    <location>
        <begin position="1307"/>
        <end position="1321"/>
    </location>
</feature>
<organism evidence="7 8">
    <name type="scientific">Monopterus albus</name>
    <name type="common">Swamp eel</name>
    <dbReference type="NCBI Taxonomy" id="43700"/>
    <lineage>
        <taxon>Eukaryota</taxon>
        <taxon>Metazoa</taxon>
        <taxon>Chordata</taxon>
        <taxon>Craniata</taxon>
        <taxon>Vertebrata</taxon>
        <taxon>Euteleostomi</taxon>
        <taxon>Actinopterygii</taxon>
        <taxon>Neopterygii</taxon>
        <taxon>Teleostei</taxon>
        <taxon>Neoteleostei</taxon>
        <taxon>Acanthomorphata</taxon>
        <taxon>Anabantaria</taxon>
        <taxon>Synbranchiformes</taxon>
        <taxon>Synbranchidae</taxon>
        <taxon>Monopterus</taxon>
    </lineage>
</organism>
<evidence type="ECO:0000313" key="8">
    <source>
        <dbReference type="Proteomes" id="UP000261600"/>
    </source>
</evidence>
<evidence type="ECO:0000259" key="6">
    <source>
        <dbReference type="PROSITE" id="PS50157"/>
    </source>
</evidence>
<dbReference type="InterPro" id="IPR036236">
    <property type="entry name" value="Znf_C2H2_sf"/>
</dbReference>